<dbReference type="InterPro" id="IPR051083">
    <property type="entry name" value="GrpII_Intron_Splice-Mob/Def"/>
</dbReference>
<gene>
    <name evidence="2" type="ORF">BGZ96_007300</name>
</gene>
<keyword evidence="3" id="KW-1185">Reference proteome</keyword>
<organism evidence="2 3">
    <name type="scientific">Linnemannia gamsii</name>
    <dbReference type="NCBI Taxonomy" id="64522"/>
    <lineage>
        <taxon>Eukaryota</taxon>
        <taxon>Fungi</taxon>
        <taxon>Fungi incertae sedis</taxon>
        <taxon>Mucoromycota</taxon>
        <taxon>Mortierellomycotina</taxon>
        <taxon>Mortierellomycetes</taxon>
        <taxon>Mortierellales</taxon>
        <taxon>Mortierellaceae</taxon>
        <taxon>Linnemannia</taxon>
    </lineage>
</organism>
<evidence type="ECO:0000313" key="2">
    <source>
        <dbReference type="EMBL" id="KAG0289029.1"/>
    </source>
</evidence>
<dbReference type="EMBL" id="JAAAIM010000371">
    <property type="protein sequence ID" value="KAG0289029.1"/>
    <property type="molecule type" value="Genomic_DNA"/>
</dbReference>
<comment type="caution">
    <text evidence="2">The sequence shown here is derived from an EMBL/GenBank/DDBJ whole genome shotgun (WGS) entry which is preliminary data.</text>
</comment>
<dbReference type="PROSITE" id="PS50878">
    <property type="entry name" value="RT_POL"/>
    <property type="match status" value="1"/>
</dbReference>
<sequence length="156" mass="18646">MLHEFDVWMERHFLSKKVRKDRWAWNFGILKQRPIAVRENRQWKPAVSYCRYADDFVIVVKGTRAHAEAIREACRAFLEGELKLTLNMEKTHITHVNDGFVFLGHRIIRKRGPRGRMRPVTSIPWEKYRGFAERLVKQLSGNYSMNRMDLMESLNR</sequence>
<feature type="domain" description="Reverse transcriptase" evidence="1">
    <location>
        <begin position="1"/>
        <end position="107"/>
    </location>
</feature>
<dbReference type="PANTHER" id="PTHR34047:SF8">
    <property type="entry name" value="PROTEIN YKFC"/>
    <property type="match status" value="1"/>
</dbReference>
<evidence type="ECO:0000313" key="3">
    <source>
        <dbReference type="Proteomes" id="UP001194696"/>
    </source>
</evidence>
<accession>A0ABQ7K1Q3</accession>
<protein>
    <recommendedName>
        <fullName evidence="1">Reverse transcriptase domain-containing protein</fullName>
    </recommendedName>
</protein>
<name>A0ABQ7K1Q3_9FUNG</name>
<dbReference type="Proteomes" id="UP001194696">
    <property type="component" value="Unassembled WGS sequence"/>
</dbReference>
<proteinExistence type="predicted"/>
<evidence type="ECO:0000259" key="1">
    <source>
        <dbReference type="PROSITE" id="PS50878"/>
    </source>
</evidence>
<dbReference type="InterPro" id="IPR043502">
    <property type="entry name" value="DNA/RNA_pol_sf"/>
</dbReference>
<dbReference type="InterPro" id="IPR000477">
    <property type="entry name" value="RT_dom"/>
</dbReference>
<reference evidence="2 3" key="1">
    <citation type="journal article" date="2020" name="Fungal Divers.">
        <title>Resolving the Mortierellaceae phylogeny through synthesis of multi-gene phylogenetics and phylogenomics.</title>
        <authorList>
            <person name="Vandepol N."/>
            <person name="Liber J."/>
            <person name="Desiro A."/>
            <person name="Na H."/>
            <person name="Kennedy M."/>
            <person name="Barry K."/>
            <person name="Grigoriev I.V."/>
            <person name="Miller A.N."/>
            <person name="O'Donnell K."/>
            <person name="Stajich J.E."/>
            <person name="Bonito G."/>
        </authorList>
    </citation>
    <scope>NUCLEOTIDE SEQUENCE [LARGE SCALE GENOMIC DNA]</scope>
    <source>
        <strain evidence="2 3">AD045</strain>
    </source>
</reference>
<dbReference type="SUPFAM" id="SSF56672">
    <property type="entry name" value="DNA/RNA polymerases"/>
    <property type="match status" value="1"/>
</dbReference>
<dbReference type="PANTHER" id="PTHR34047">
    <property type="entry name" value="NUCLEAR INTRON MATURASE 1, MITOCHONDRIAL-RELATED"/>
    <property type="match status" value="1"/>
</dbReference>
<dbReference type="Pfam" id="PF00078">
    <property type="entry name" value="RVT_1"/>
    <property type="match status" value="1"/>
</dbReference>